<dbReference type="Proteomes" id="UP000826775">
    <property type="component" value="Chromosome"/>
</dbReference>
<reference evidence="3 4" key="1">
    <citation type="submission" date="2021-07" db="EMBL/GenBank/DDBJ databases">
        <title>Novel Helicobacter sp. Isolated from a dog.</title>
        <authorList>
            <person name="Rimbara E."/>
            <person name="Suzuki M."/>
        </authorList>
    </citation>
    <scope>NUCLEOTIDE SEQUENCE [LARGE SCALE GENOMIC DNA]</scope>
    <source>
        <strain evidence="4">NHP19-003</strain>
    </source>
</reference>
<dbReference type="Pfam" id="PF18925">
    <property type="entry name" value="DUF5675"/>
    <property type="match status" value="1"/>
</dbReference>
<evidence type="ECO:0000256" key="1">
    <source>
        <dbReference type="SAM" id="MobiDB-lite"/>
    </source>
</evidence>
<feature type="region of interest" description="Disordered" evidence="1">
    <location>
        <begin position="1"/>
        <end position="20"/>
    </location>
</feature>
<sequence length="157" mass="17678">MFKVTITRKQTTPAVSKKGKSEQGTLGELVVYDAEGQEVYRCHTMENDGEPTHESGKDKPIMPGTYTLHFDYTSVCVPPQWRNKNPWDKPIGLWLKDPNNPAFAKRRITIHVGNDAIDTLGCILLGKSYNDKLGIIQHSTQAVDEFYDLVETVLTNL</sequence>
<proteinExistence type="predicted"/>
<feature type="domain" description="DUF5675" evidence="2">
    <location>
        <begin position="19"/>
        <end position="151"/>
    </location>
</feature>
<evidence type="ECO:0000313" key="3">
    <source>
        <dbReference type="EMBL" id="BCZ17162.1"/>
    </source>
</evidence>
<dbReference type="EMBL" id="AP024814">
    <property type="protein sequence ID" value="BCZ17162.1"/>
    <property type="molecule type" value="Genomic_DNA"/>
</dbReference>
<evidence type="ECO:0000313" key="4">
    <source>
        <dbReference type="Proteomes" id="UP000826775"/>
    </source>
</evidence>
<protein>
    <recommendedName>
        <fullName evidence="2">DUF5675 domain-containing protein</fullName>
    </recommendedName>
</protein>
<accession>A0ABM7S9C1</accession>
<dbReference type="RefSeq" id="WP_221280239.1">
    <property type="nucleotide sequence ID" value="NZ_AP024814.1"/>
</dbReference>
<gene>
    <name evidence="3" type="ORF">NHP190003_04440</name>
</gene>
<dbReference type="InterPro" id="IPR043732">
    <property type="entry name" value="DUF5675"/>
</dbReference>
<evidence type="ECO:0000259" key="2">
    <source>
        <dbReference type="Pfam" id="PF18925"/>
    </source>
</evidence>
<name>A0ABM7S9C1_9HELI</name>
<organism evidence="3 4">
    <name type="scientific">Helicobacter gastrocanis</name>
    <dbReference type="NCBI Taxonomy" id="2849641"/>
    <lineage>
        <taxon>Bacteria</taxon>
        <taxon>Pseudomonadati</taxon>
        <taxon>Campylobacterota</taxon>
        <taxon>Epsilonproteobacteria</taxon>
        <taxon>Campylobacterales</taxon>
        <taxon>Helicobacteraceae</taxon>
        <taxon>Helicobacter</taxon>
    </lineage>
</organism>
<keyword evidence="4" id="KW-1185">Reference proteome</keyword>